<protein>
    <submittedName>
        <fullName evidence="1">Uncharacterized protein</fullName>
    </submittedName>
</protein>
<keyword evidence="2" id="KW-1185">Reference proteome</keyword>
<gene>
    <name evidence="1" type="ORF">EJ08DRAFT_651411</name>
</gene>
<dbReference type="Proteomes" id="UP000800235">
    <property type="component" value="Unassembled WGS sequence"/>
</dbReference>
<proteinExistence type="predicted"/>
<evidence type="ECO:0000313" key="1">
    <source>
        <dbReference type="EMBL" id="KAF2427587.1"/>
    </source>
</evidence>
<comment type="caution">
    <text evidence="1">The sequence shown here is derived from an EMBL/GenBank/DDBJ whole genome shotgun (WGS) entry which is preliminary data.</text>
</comment>
<organism evidence="1 2">
    <name type="scientific">Tothia fuscella</name>
    <dbReference type="NCBI Taxonomy" id="1048955"/>
    <lineage>
        <taxon>Eukaryota</taxon>
        <taxon>Fungi</taxon>
        <taxon>Dikarya</taxon>
        <taxon>Ascomycota</taxon>
        <taxon>Pezizomycotina</taxon>
        <taxon>Dothideomycetes</taxon>
        <taxon>Pleosporomycetidae</taxon>
        <taxon>Venturiales</taxon>
        <taxon>Cylindrosympodiaceae</taxon>
        <taxon>Tothia</taxon>
    </lineage>
</organism>
<accession>A0A9P4NMC8</accession>
<evidence type="ECO:0000313" key="2">
    <source>
        <dbReference type="Proteomes" id="UP000800235"/>
    </source>
</evidence>
<reference evidence="1" key="1">
    <citation type="journal article" date="2020" name="Stud. Mycol.">
        <title>101 Dothideomycetes genomes: a test case for predicting lifestyles and emergence of pathogens.</title>
        <authorList>
            <person name="Haridas S."/>
            <person name="Albert R."/>
            <person name="Binder M."/>
            <person name="Bloem J."/>
            <person name="Labutti K."/>
            <person name="Salamov A."/>
            <person name="Andreopoulos B."/>
            <person name="Baker S."/>
            <person name="Barry K."/>
            <person name="Bills G."/>
            <person name="Bluhm B."/>
            <person name="Cannon C."/>
            <person name="Castanera R."/>
            <person name="Culley D."/>
            <person name="Daum C."/>
            <person name="Ezra D."/>
            <person name="Gonzalez J."/>
            <person name="Henrissat B."/>
            <person name="Kuo A."/>
            <person name="Liang C."/>
            <person name="Lipzen A."/>
            <person name="Lutzoni F."/>
            <person name="Magnuson J."/>
            <person name="Mondo S."/>
            <person name="Nolan M."/>
            <person name="Ohm R."/>
            <person name="Pangilinan J."/>
            <person name="Park H.-J."/>
            <person name="Ramirez L."/>
            <person name="Alfaro M."/>
            <person name="Sun H."/>
            <person name="Tritt A."/>
            <person name="Yoshinaga Y."/>
            <person name="Zwiers L.-H."/>
            <person name="Turgeon B."/>
            <person name="Goodwin S."/>
            <person name="Spatafora J."/>
            <person name="Crous P."/>
            <person name="Grigoriev I."/>
        </authorList>
    </citation>
    <scope>NUCLEOTIDE SEQUENCE</scope>
    <source>
        <strain evidence="1">CBS 130266</strain>
    </source>
</reference>
<dbReference type="AlphaFoldDB" id="A0A9P4NMC8"/>
<dbReference type="OrthoDB" id="5408102at2759"/>
<dbReference type="EMBL" id="MU007059">
    <property type="protein sequence ID" value="KAF2427587.1"/>
    <property type="molecule type" value="Genomic_DNA"/>
</dbReference>
<sequence length="605" mass="68392">MHFHRHIRLQLRPLRPPLRLHIPRKSPTRARFFTRNTQLLLISPAIPRPQLGFLPQLCHLPARKQGQLQSALSRLISTQTKRYLKEQAWQGGKWTMWGTIFSTLGLTWLFIATHELLDREFPAPPEWSHRTRFRYHSAKGIETPESLLGITDWASTGDVWRRTVEGLEDPNLDGKGLVQQGEEEGEGETEGGILVAGVEEMGYDISGKSEPWRRGYHEALMGCARSAEHLYGDVLDITRGHVFSPCFVIGPSNPNPTPTPPWRPSAPLEENCVPAYEPPEAYYLKIVTTKGFTTRQRMEAAVAYAEWLDHKGMHERAEEMIRWASNLAMSRLTIPSSVVNTYSGTIQADAQGVTENILFAATALAIHQATLGDTSTALPIFLSVLRARRNAPIGLPAPVTPLAQQQTAQTDIAAMGNVVKSLWSLLQEVKYPPPPPTGDEPLLRTPDESAEEAGVMLYVGEILFASSKEQHESGIAWTRDGVELAEKCSKDPTVQTEAKKRAVDCLRVGLDNWRTMVSLVTEELEEETRNSSFPPHRTSWSGAVEHLLGWDIKRQEVVKKQMERWTREEKELRRYELSVDRARLLEMFKRDGKPIWSSWLLNIKF</sequence>
<name>A0A9P4NMC8_9PEZI</name>